<sequence>IKAIESATKEDDTKWLTYWVVYGVFSVAEFFADIVLSWFPFYYVGK</sequence>
<dbReference type="InterPro" id="IPR004345">
    <property type="entry name" value="TB2_DP1_HVA22"/>
</dbReference>
<evidence type="ECO:0000256" key="2">
    <source>
        <dbReference type="ARBA" id="ARBA00004477"/>
    </source>
</evidence>
<reference evidence="11" key="2">
    <citation type="submission" date="2004-02" db="EMBL/GenBank/DDBJ databases">
        <authorList>
            <consortium name="Genoscope"/>
            <consortium name="Whitehead Institute Centre for Genome Research"/>
        </authorList>
    </citation>
    <scope>NUCLEOTIDE SEQUENCE</scope>
</reference>
<comment type="subcellular location">
    <subcellularLocation>
        <location evidence="2">Endoplasmic reticulum membrane</location>
        <topology evidence="2">Multi-pass membrane protein</topology>
    </subcellularLocation>
    <subcellularLocation>
        <location evidence="10">Membrane</location>
        <topology evidence="10">Multi-pass membrane protein</topology>
    </subcellularLocation>
    <subcellularLocation>
        <location evidence="1">Sarcoplasmic reticulum membrane</location>
        <topology evidence="1">Multi-pass membrane protein</topology>
    </subcellularLocation>
</comment>
<dbReference type="PANTHER" id="PTHR12300">
    <property type="entry name" value="HVA22-LIKE PROTEINS"/>
    <property type="match status" value="1"/>
</dbReference>
<dbReference type="GO" id="GO:0033017">
    <property type="term" value="C:sarcoplasmic reticulum membrane"/>
    <property type="evidence" value="ECO:0007669"/>
    <property type="project" value="UniProtKB-SubCell"/>
</dbReference>
<comment type="function">
    <text evidence="9">Plays an essential role in heart function and development by regulating the organization and function of the sarcoplasmic reticulum in cardiomyocytes.</text>
</comment>
<dbReference type="Pfam" id="PF03134">
    <property type="entry name" value="TB2_DP1_HVA22"/>
    <property type="match status" value="1"/>
</dbReference>
<dbReference type="OrthoDB" id="10009287at2759"/>
<comment type="caution">
    <text evidence="11">The sequence shown here is derived from an EMBL/GenBank/DDBJ whole genome shotgun (WGS) entry which is preliminary data.</text>
</comment>
<comment type="similarity">
    <text evidence="3 10">Belongs to the DP1 family.</text>
</comment>
<evidence type="ECO:0000256" key="3">
    <source>
        <dbReference type="ARBA" id="ARBA00008573"/>
    </source>
</evidence>
<evidence type="ECO:0000256" key="7">
    <source>
        <dbReference type="ARBA" id="ARBA00022989"/>
    </source>
</evidence>
<dbReference type="PANTHER" id="PTHR12300:SF93">
    <property type="entry name" value="RECEPTOR EXPRESSION-ENHANCING PROTEIN 5"/>
    <property type="match status" value="1"/>
</dbReference>
<keyword evidence="7 10" id="KW-1133">Transmembrane helix</keyword>
<gene>
    <name evidence="11" type="ORF">GSTENG00036053001</name>
</gene>
<dbReference type="EMBL" id="CAAE01022597">
    <property type="protein sequence ID" value="CAG14436.1"/>
    <property type="molecule type" value="Genomic_DNA"/>
</dbReference>
<feature type="transmembrane region" description="Helical" evidence="10">
    <location>
        <begin position="19"/>
        <end position="44"/>
    </location>
</feature>
<evidence type="ECO:0000313" key="11">
    <source>
        <dbReference type="EMBL" id="CAG14436.1"/>
    </source>
</evidence>
<evidence type="ECO:0000256" key="9">
    <source>
        <dbReference type="ARBA" id="ARBA00037732"/>
    </source>
</evidence>
<protein>
    <recommendedName>
        <fullName evidence="10">Receptor expression-enhancing protein</fullName>
    </recommendedName>
</protein>
<evidence type="ECO:0000256" key="10">
    <source>
        <dbReference type="RuleBase" id="RU362006"/>
    </source>
</evidence>
<keyword evidence="4 10" id="KW-0812">Transmembrane</keyword>
<comment type="caution">
    <text evidence="10">Lacks conserved residue(s) required for the propagation of feature annotation.</text>
</comment>
<dbReference type="AlphaFoldDB" id="Q4RAZ7"/>
<evidence type="ECO:0000256" key="1">
    <source>
        <dbReference type="ARBA" id="ARBA00004326"/>
    </source>
</evidence>
<evidence type="ECO:0000256" key="6">
    <source>
        <dbReference type="ARBA" id="ARBA00022951"/>
    </source>
</evidence>
<evidence type="ECO:0000256" key="5">
    <source>
        <dbReference type="ARBA" id="ARBA00022824"/>
    </source>
</evidence>
<dbReference type="KEGG" id="tng:GSTEN00036053G001"/>
<keyword evidence="6" id="KW-0703">Sarcoplasmic reticulum</keyword>
<accession>Q4RAZ7</accession>
<feature type="non-terminal residue" evidence="11">
    <location>
        <position position="46"/>
    </location>
</feature>
<keyword evidence="8 10" id="KW-0472">Membrane</keyword>
<evidence type="ECO:0000256" key="8">
    <source>
        <dbReference type="ARBA" id="ARBA00023136"/>
    </source>
</evidence>
<evidence type="ECO:0000256" key="4">
    <source>
        <dbReference type="ARBA" id="ARBA00022692"/>
    </source>
</evidence>
<name>Q4RAZ7_TETNG</name>
<keyword evidence="5" id="KW-0256">Endoplasmic reticulum</keyword>
<proteinExistence type="inferred from homology"/>
<feature type="non-terminal residue" evidence="11">
    <location>
        <position position="1"/>
    </location>
</feature>
<organism evidence="11">
    <name type="scientific">Tetraodon nigroviridis</name>
    <name type="common">Spotted green pufferfish</name>
    <name type="synonym">Chelonodon nigroviridis</name>
    <dbReference type="NCBI Taxonomy" id="99883"/>
    <lineage>
        <taxon>Eukaryota</taxon>
        <taxon>Metazoa</taxon>
        <taxon>Chordata</taxon>
        <taxon>Craniata</taxon>
        <taxon>Vertebrata</taxon>
        <taxon>Euteleostomi</taxon>
        <taxon>Actinopterygii</taxon>
        <taxon>Neopterygii</taxon>
        <taxon>Teleostei</taxon>
        <taxon>Neoteleostei</taxon>
        <taxon>Acanthomorphata</taxon>
        <taxon>Eupercaria</taxon>
        <taxon>Tetraodontiformes</taxon>
        <taxon>Tetradontoidea</taxon>
        <taxon>Tetraodontidae</taxon>
        <taxon>Tetraodon</taxon>
    </lineage>
</organism>
<reference evidence="11" key="1">
    <citation type="journal article" date="2004" name="Nature">
        <title>Genome duplication in the teleost fish Tetraodon nigroviridis reveals the early vertebrate proto-karyotype.</title>
        <authorList>
            <person name="Jaillon O."/>
            <person name="Aury J.-M."/>
            <person name="Brunet F."/>
            <person name="Petit J.-L."/>
            <person name="Stange-Thomann N."/>
            <person name="Mauceli E."/>
            <person name="Bouneau L."/>
            <person name="Fischer C."/>
            <person name="Ozouf-Costaz C."/>
            <person name="Bernot A."/>
            <person name="Nicaud S."/>
            <person name="Jaffe D."/>
            <person name="Fisher S."/>
            <person name="Lutfalla G."/>
            <person name="Dossat C."/>
            <person name="Segurens B."/>
            <person name="Dasilva C."/>
            <person name="Salanoubat M."/>
            <person name="Levy M."/>
            <person name="Boudet N."/>
            <person name="Castellano S."/>
            <person name="Anthouard V."/>
            <person name="Jubin C."/>
            <person name="Castelli V."/>
            <person name="Katinka M."/>
            <person name="Vacherie B."/>
            <person name="Biemont C."/>
            <person name="Skalli Z."/>
            <person name="Cattolico L."/>
            <person name="Poulain J."/>
            <person name="De Berardinis V."/>
            <person name="Cruaud C."/>
            <person name="Duprat S."/>
            <person name="Brottier P."/>
            <person name="Coutanceau J.-P."/>
            <person name="Gouzy J."/>
            <person name="Parra G."/>
            <person name="Lardier G."/>
            <person name="Chapple C."/>
            <person name="McKernan K.J."/>
            <person name="McEwan P."/>
            <person name="Bosak S."/>
            <person name="Kellis M."/>
            <person name="Volff J.-N."/>
            <person name="Guigo R."/>
            <person name="Zody M.C."/>
            <person name="Mesirov J."/>
            <person name="Lindblad-Toh K."/>
            <person name="Birren B."/>
            <person name="Nusbaum C."/>
            <person name="Kahn D."/>
            <person name="Robinson-Rechavi M."/>
            <person name="Laudet V."/>
            <person name="Schachter V."/>
            <person name="Quetier F."/>
            <person name="Saurin W."/>
            <person name="Scarpelli C."/>
            <person name="Wincker P."/>
            <person name="Lander E.S."/>
            <person name="Weissenbach J."/>
            <person name="Roest Crollius H."/>
        </authorList>
    </citation>
    <scope>NUCLEOTIDE SEQUENCE [LARGE SCALE GENOMIC DNA]</scope>
</reference>